<name>A0A4P9WX37_9FUNG</name>
<gene>
    <name evidence="1" type="ORF">CAUPRSCDRAFT_11419</name>
</gene>
<protein>
    <submittedName>
        <fullName evidence="1">Uncharacterized protein</fullName>
    </submittedName>
</protein>
<organism evidence="1 2">
    <name type="scientific">Caulochytrium protostelioides</name>
    <dbReference type="NCBI Taxonomy" id="1555241"/>
    <lineage>
        <taxon>Eukaryota</taxon>
        <taxon>Fungi</taxon>
        <taxon>Fungi incertae sedis</taxon>
        <taxon>Chytridiomycota</taxon>
        <taxon>Chytridiomycota incertae sedis</taxon>
        <taxon>Chytridiomycetes</taxon>
        <taxon>Caulochytriales</taxon>
        <taxon>Caulochytriaceae</taxon>
        <taxon>Caulochytrium</taxon>
    </lineage>
</organism>
<dbReference type="AlphaFoldDB" id="A0A4P9WX37"/>
<accession>A0A4P9WX37</accession>
<evidence type="ECO:0000313" key="2">
    <source>
        <dbReference type="Proteomes" id="UP000268535"/>
    </source>
</evidence>
<evidence type="ECO:0000313" key="1">
    <source>
        <dbReference type="EMBL" id="RKO96883.1"/>
    </source>
</evidence>
<sequence length="215" mass="23289">MAHGSWLSAMVRSTHEWRNRVILRGTDRHTPPTPTDAREAATDEGAGFVAETQRTRWALPRGAMCLLAGTRMTGILKREERKRAADVAVAVAGGQPLATRVGSVSVASIPACFVLSGRRLWPNVSALASTRLAAPAGLVRRGTSHRRGGRSAYQFIGICLCMGMCMTGPSKFGFGLLAEEHMPTGRKRKRMLFPRISQMRQVMGIAIPSGFPDSC</sequence>
<dbReference type="EMBL" id="ML009546">
    <property type="protein sequence ID" value="RKO96883.1"/>
    <property type="molecule type" value="Genomic_DNA"/>
</dbReference>
<reference evidence="2" key="1">
    <citation type="journal article" date="2018" name="Nat. Microbiol.">
        <title>Leveraging single-cell genomics to expand the fungal tree of life.</title>
        <authorList>
            <person name="Ahrendt S.R."/>
            <person name="Quandt C.A."/>
            <person name="Ciobanu D."/>
            <person name="Clum A."/>
            <person name="Salamov A."/>
            <person name="Andreopoulos B."/>
            <person name="Cheng J.F."/>
            <person name="Woyke T."/>
            <person name="Pelin A."/>
            <person name="Henrissat B."/>
            <person name="Reynolds N.K."/>
            <person name="Benny G.L."/>
            <person name="Smith M.E."/>
            <person name="James T.Y."/>
            <person name="Grigoriev I.V."/>
        </authorList>
    </citation>
    <scope>NUCLEOTIDE SEQUENCE [LARGE SCALE GENOMIC DNA]</scope>
    <source>
        <strain evidence="2">ATCC 52028</strain>
    </source>
</reference>
<proteinExistence type="predicted"/>
<dbReference type="Proteomes" id="UP000268535">
    <property type="component" value="Unassembled WGS sequence"/>
</dbReference>